<sequence>MSIANTDEKLLKALATGLVVRPRATLKELAEAAGVSKATLHRLYGTRDNLVDMLMCHTSKVMAQIIEEADLQTAEPVVALRMLIDGHLAHRELMLFLMFMYRPDSLDWVEEGSPWKSLVDALDAFFLRGQQLGAFRVDVGAPVLTDLLGALIWGMVDSERLGRAAPARSATVLEQMFLYGATPRVV</sequence>
<keyword evidence="1" id="KW-0805">Transcription regulation</keyword>
<name>A0ABV7B040_9GAMM</name>
<gene>
    <name evidence="6" type="ORF">ACFOJE_18165</name>
</gene>
<dbReference type="EMBL" id="JBHRSJ010000034">
    <property type="protein sequence ID" value="MFC2974127.1"/>
    <property type="molecule type" value="Genomic_DNA"/>
</dbReference>
<dbReference type="InterPro" id="IPR036271">
    <property type="entry name" value="Tet_transcr_reg_TetR-rel_C_sf"/>
</dbReference>
<dbReference type="Gene3D" id="1.10.357.10">
    <property type="entry name" value="Tetracycline Repressor, domain 2"/>
    <property type="match status" value="1"/>
</dbReference>
<dbReference type="PANTHER" id="PTHR30055:SF234">
    <property type="entry name" value="HTH-TYPE TRANSCRIPTIONAL REGULATOR BETI"/>
    <property type="match status" value="1"/>
</dbReference>
<accession>A0ABV7B040</accession>
<evidence type="ECO:0000256" key="4">
    <source>
        <dbReference type="PROSITE-ProRule" id="PRU00335"/>
    </source>
</evidence>
<feature type="DNA-binding region" description="H-T-H motif" evidence="4">
    <location>
        <begin position="25"/>
        <end position="44"/>
    </location>
</feature>
<evidence type="ECO:0000256" key="3">
    <source>
        <dbReference type="ARBA" id="ARBA00023163"/>
    </source>
</evidence>
<evidence type="ECO:0000259" key="5">
    <source>
        <dbReference type="PROSITE" id="PS50977"/>
    </source>
</evidence>
<dbReference type="SUPFAM" id="SSF48498">
    <property type="entry name" value="Tetracyclin repressor-like, C-terminal domain"/>
    <property type="match status" value="1"/>
</dbReference>
<evidence type="ECO:0000313" key="6">
    <source>
        <dbReference type="EMBL" id="MFC2974127.1"/>
    </source>
</evidence>
<comment type="caution">
    <text evidence="6">The sequence shown here is derived from an EMBL/GenBank/DDBJ whole genome shotgun (WGS) entry which is preliminary data.</text>
</comment>
<proteinExistence type="predicted"/>
<dbReference type="RefSeq" id="WP_377816113.1">
    <property type="nucleotide sequence ID" value="NZ_JBHRSJ010000034.1"/>
</dbReference>
<dbReference type="InterPro" id="IPR009057">
    <property type="entry name" value="Homeodomain-like_sf"/>
</dbReference>
<dbReference type="PROSITE" id="PS50977">
    <property type="entry name" value="HTH_TETR_2"/>
    <property type="match status" value="1"/>
</dbReference>
<organism evidence="6 7">
    <name type="scientific">Azotobacter bryophylli</name>
    <dbReference type="NCBI Taxonomy" id="1986537"/>
    <lineage>
        <taxon>Bacteria</taxon>
        <taxon>Pseudomonadati</taxon>
        <taxon>Pseudomonadota</taxon>
        <taxon>Gammaproteobacteria</taxon>
        <taxon>Pseudomonadales</taxon>
        <taxon>Pseudomonadaceae</taxon>
        <taxon>Azotobacter</taxon>
    </lineage>
</organism>
<reference evidence="7" key="1">
    <citation type="journal article" date="2019" name="Int. J. Syst. Evol. Microbiol.">
        <title>The Global Catalogue of Microorganisms (GCM) 10K type strain sequencing project: providing services to taxonomists for standard genome sequencing and annotation.</title>
        <authorList>
            <consortium name="The Broad Institute Genomics Platform"/>
            <consortium name="The Broad Institute Genome Sequencing Center for Infectious Disease"/>
            <person name="Wu L."/>
            <person name="Ma J."/>
        </authorList>
    </citation>
    <scope>NUCLEOTIDE SEQUENCE [LARGE SCALE GENOMIC DNA]</scope>
    <source>
        <strain evidence="7">KCTC 62195</strain>
    </source>
</reference>
<evidence type="ECO:0000313" key="7">
    <source>
        <dbReference type="Proteomes" id="UP001595457"/>
    </source>
</evidence>
<keyword evidence="2 4" id="KW-0238">DNA-binding</keyword>
<dbReference type="SUPFAM" id="SSF46689">
    <property type="entry name" value="Homeodomain-like"/>
    <property type="match status" value="1"/>
</dbReference>
<feature type="domain" description="HTH tetR-type" evidence="5">
    <location>
        <begin position="4"/>
        <end position="62"/>
    </location>
</feature>
<dbReference type="InterPro" id="IPR050109">
    <property type="entry name" value="HTH-type_TetR-like_transc_reg"/>
</dbReference>
<evidence type="ECO:0000256" key="1">
    <source>
        <dbReference type="ARBA" id="ARBA00023015"/>
    </source>
</evidence>
<keyword evidence="7" id="KW-1185">Reference proteome</keyword>
<evidence type="ECO:0000256" key="2">
    <source>
        <dbReference type="ARBA" id="ARBA00023125"/>
    </source>
</evidence>
<dbReference type="InterPro" id="IPR001647">
    <property type="entry name" value="HTH_TetR"/>
</dbReference>
<keyword evidence="3" id="KW-0804">Transcription</keyword>
<dbReference type="PANTHER" id="PTHR30055">
    <property type="entry name" value="HTH-TYPE TRANSCRIPTIONAL REGULATOR RUTR"/>
    <property type="match status" value="1"/>
</dbReference>
<protein>
    <submittedName>
        <fullName evidence="6">TetR/AcrR family transcriptional regulator</fullName>
    </submittedName>
</protein>
<dbReference type="Proteomes" id="UP001595457">
    <property type="component" value="Unassembled WGS sequence"/>
</dbReference>